<keyword evidence="1" id="KW-1133">Transmembrane helix</keyword>
<sequence length="116" mass="11985">MTGASTLAQGTGRRVSVRTIVAAVLIGVVTLNLVFYAAVWPITCPLVYPPPPGCEPDRGHPTAWWAVAAIGVTTLATIVLALRGASRRARWFALAACLVVGLVGAALTGADRGMFA</sequence>
<evidence type="ECO:0000256" key="1">
    <source>
        <dbReference type="SAM" id="Phobius"/>
    </source>
</evidence>
<dbReference type="RefSeq" id="WP_118765948.1">
    <property type="nucleotide sequence ID" value="NZ_QWKP01000112.1"/>
</dbReference>
<feature type="transmembrane region" description="Helical" evidence="1">
    <location>
        <begin position="62"/>
        <end position="82"/>
    </location>
</feature>
<gene>
    <name evidence="2" type="ORF">D1825_02725</name>
</gene>
<reference evidence="2 3" key="1">
    <citation type="submission" date="2018-08" db="EMBL/GenBank/DDBJ databases">
        <title>Cellulomonas rhizosphaerae sp. nov., a novel actinomycete isolated from soil.</title>
        <authorList>
            <person name="Tian Y."/>
        </authorList>
    </citation>
    <scope>NUCLEOTIDE SEQUENCE [LARGE SCALE GENOMIC DNA]</scope>
    <source>
        <strain evidence="2 3">NEAU-TCZ24</strain>
    </source>
</reference>
<evidence type="ECO:0000313" key="2">
    <source>
        <dbReference type="EMBL" id="RHA44147.1"/>
    </source>
</evidence>
<protein>
    <submittedName>
        <fullName evidence="2">Uncharacterized protein</fullName>
    </submittedName>
</protein>
<name>A0A413RQB5_9CELL</name>
<feature type="transmembrane region" description="Helical" evidence="1">
    <location>
        <begin position="91"/>
        <end position="110"/>
    </location>
</feature>
<keyword evidence="3" id="KW-1185">Reference proteome</keyword>
<comment type="caution">
    <text evidence="2">The sequence shown here is derived from an EMBL/GenBank/DDBJ whole genome shotgun (WGS) entry which is preliminary data.</text>
</comment>
<feature type="transmembrane region" description="Helical" evidence="1">
    <location>
        <begin position="20"/>
        <end position="42"/>
    </location>
</feature>
<proteinExistence type="predicted"/>
<organism evidence="2 3">
    <name type="scientific">Cellulomonas rhizosphaerae</name>
    <dbReference type="NCBI Taxonomy" id="2293719"/>
    <lineage>
        <taxon>Bacteria</taxon>
        <taxon>Bacillati</taxon>
        <taxon>Actinomycetota</taxon>
        <taxon>Actinomycetes</taxon>
        <taxon>Micrococcales</taxon>
        <taxon>Cellulomonadaceae</taxon>
        <taxon>Cellulomonas</taxon>
    </lineage>
</organism>
<dbReference type="Proteomes" id="UP000283374">
    <property type="component" value="Unassembled WGS sequence"/>
</dbReference>
<accession>A0A413RQB5</accession>
<dbReference type="EMBL" id="QWKP01000112">
    <property type="protein sequence ID" value="RHA44147.1"/>
    <property type="molecule type" value="Genomic_DNA"/>
</dbReference>
<dbReference type="AlphaFoldDB" id="A0A413RQB5"/>
<keyword evidence="1" id="KW-0812">Transmembrane</keyword>
<evidence type="ECO:0000313" key="3">
    <source>
        <dbReference type="Proteomes" id="UP000283374"/>
    </source>
</evidence>
<keyword evidence="1" id="KW-0472">Membrane</keyword>